<dbReference type="AlphaFoldDB" id="A0A178IFK2"/>
<dbReference type="CDD" id="cd04647">
    <property type="entry name" value="LbH_MAT_like"/>
    <property type="match status" value="1"/>
</dbReference>
<comment type="caution">
    <text evidence="4">The sequence shown here is derived from an EMBL/GenBank/DDBJ whole genome shotgun (WGS) entry which is preliminary data.</text>
</comment>
<dbReference type="InterPro" id="IPR051159">
    <property type="entry name" value="Hexapeptide_acetyltransf"/>
</dbReference>
<dbReference type="GO" id="GO:0016746">
    <property type="term" value="F:acyltransferase activity"/>
    <property type="evidence" value="ECO:0007669"/>
    <property type="project" value="UniProtKB-KW"/>
</dbReference>
<dbReference type="PANTHER" id="PTHR23416:SF78">
    <property type="entry name" value="LIPOPOLYSACCHARIDE BIOSYNTHESIS O-ACETYL TRANSFERASE WBBJ-RELATED"/>
    <property type="match status" value="1"/>
</dbReference>
<gene>
    <name evidence="4" type="ORF">AW736_20240</name>
</gene>
<dbReference type="InterPro" id="IPR001451">
    <property type="entry name" value="Hexapep"/>
</dbReference>
<evidence type="ECO:0008006" key="6">
    <source>
        <dbReference type="Google" id="ProtNLM"/>
    </source>
</evidence>
<proteinExistence type="predicted"/>
<dbReference type="EMBL" id="LRRQ01000155">
    <property type="protein sequence ID" value="OAM87869.1"/>
    <property type="molecule type" value="Genomic_DNA"/>
</dbReference>
<dbReference type="Pfam" id="PF00132">
    <property type="entry name" value="Hexapep"/>
    <property type="match status" value="1"/>
</dbReference>
<evidence type="ECO:0000313" key="5">
    <source>
        <dbReference type="Proteomes" id="UP000078486"/>
    </source>
</evidence>
<dbReference type="SUPFAM" id="SSF51161">
    <property type="entry name" value="Trimeric LpxA-like enzymes"/>
    <property type="match status" value="1"/>
</dbReference>
<keyword evidence="2" id="KW-0677">Repeat</keyword>
<sequence>MSFLGIIVRLGQGLASRWRNVWFRALGVRMTGYVWLREVSIPRQWGDIFLEKGTSLDDGVVLLCSGPSSTGKIYIRGAYLNRYTMLDAHEKIEIGEGCMIGPHCYITDADHGTNRDIPVSKQPMRCEPVILERGVWLGAGVRVLKGVTIGEGAAVGAGAVVTKDVEAWSIVAGVPARVIGHRKG</sequence>
<organism evidence="4 5">
    <name type="scientific">Termitidicoccus mucosus</name>
    <dbReference type="NCBI Taxonomy" id="1184151"/>
    <lineage>
        <taxon>Bacteria</taxon>
        <taxon>Pseudomonadati</taxon>
        <taxon>Verrucomicrobiota</taxon>
        <taxon>Opitutia</taxon>
        <taxon>Opitutales</taxon>
        <taxon>Opitutaceae</taxon>
        <taxon>Termitidicoccus</taxon>
    </lineage>
</organism>
<keyword evidence="5" id="KW-1185">Reference proteome</keyword>
<dbReference type="InterPro" id="IPR018357">
    <property type="entry name" value="Hexapep_transf_CS"/>
</dbReference>
<dbReference type="InterPro" id="IPR011004">
    <property type="entry name" value="Trimer_LpxA-like_sf"/>
</dbReference>
<accession>A0A178IFK2</accession>
<keyword evidence="1" id="KW-0808">Transferase</keyword>
<dbReference type="OrthoDB" id="193013at2"/>
<dbReference type="STRING" id="1184151.AW736_20240"/>
<evidence type="ECO:0000256" key="1">
    <source>
        <dbReference type="ARBA" id="ARBA00022679"/>
    </source>
</evidence>
<dbReference type="RefSeq" id="WP_068772127.1">
    <property type="nucleotide sequence ID" value="NZ_CP109796.1"/>
</dbReference>
<dbReference type="Proteomes" id="UP000078486">
    <property type="component" value="Unassembled WGS sequence"/>
</dbReference>
<protein>
    <recommendedName>
        <fullName evidence="6">Acetyltransferase</fullName>
    </recommendedName>
</protein>
<name>A0A178IFK2_9BACT</name>
<dbReference type="PANTHER" id="PTHR23416">
    <property type="entry name" value="SIALIC ACID SYNTHASE-RELATED"/>
    <property type="match status" value="1"/>
</dbReference>
<keyword evidence="3" id="KW-0012">Acyltransferase</keyword>
<reference evidence="4 5" key="1">
    <citation type="submission" date="2016-01" db="EMBL/GenBank/DDBJ databases">
        <title>High potential of lignocellulose degradation of a new Verrucomicrobia species.</title>
        <authorList>
            <person name="Wang Y."/>
            <person name="Shi Y."/>
            <person name="Qiu Z."/>
            <person name="Liu S."/>
            <person name="Yang H."/>
        </authorList>
    </citation>
    <scope>NUCLEOTIDE SEQUENCE [LARGE SCALE GENOMIC DNA]</scope>
    <source>
        <strain evidence="4 5">TSB47</strain>
    </source>
</reference>
<evidence type="ECO:0000256" key="2">
    <source>
        <dbReference type="ARBA" id="ARBA00022737"/>
    </source>
</evidence>
<dbReference type="Gene3D" id="2.160.10.10">
    <property type="entry name" value="Hexapeptide repeat proteins"/>
    <property type="match status" value="1"/>
</dbReference>
<evidence type="ECO:0000256" key="3">
    <source>
        <dbReference type="ARBA" id="ARBA00023315"/>
    </source>
</evidence>
<evidence type="ECO:0000313" key="4">
    <source>
        <dbReference type="EMBL" id="OAM87869.1"/>
    </source>
</evidence>
<dbReference type="PROSITE" id="PS00101">
    <property type="entry name" value="HEXAPEP_TRANSFERASES"/>
    <property type="match status" value="1"/>
</dbReference>